<evidence type="ECO:0000256" key="5">
    <source>
        <dbReference type="ARBA" id="ARBA00022989"/>
    </source>
</evidence>
<proteinExistence type="predicted"/>
<comment type="caution">
    <text evidence="8">The sequence shown here is derived from an EMBL/GenBank/DDBJ whole genome shotgun (WGS) entry which is preliminary data.</text>
</comment>
<dbReference type="STRING" id="405444.ABB26_01995"/>
<feature type="transmembrane region" description="Helical" evidence="7">
    <location>
        <begin position="468"/>
        <end position="485"/>
    </location>
</feature>
<feature type="transmembrane region" description="Helical" evidence="7">
    <location>
        <begin position="31"/>
        <end position="50"/>
    </location>
</feature>
<keyword evidence="4 7" id="KW-0812">Transmembrane</keyword>
<comment type="subcellular location">
    <subcellularLocation>
        <location evidence="1">Cell membrane</location>
        <topology evidence="1">Multi-pass membrane protein</topology>
    </subcellularLocation>
</comment>
<keyword evidence="2" id="KW-0813">Transport</keyword>
<feature type="transmembrane region" description="Helical" evidence="7">
    <location>
        <begin position="415"/>
        <end position="432"/>
    </location>
</feature>
<feature type="transmembrane region" description="Helical" evidence="7">
    <location>
        <begin position="131"/>
        <end position="148"/>
    </location>
</feature>
<feature type="transmembrane region" description="Helical" evidence="7">
    <location>
        <begin position="388"/>
        <end position="409"/>
    </location>
</feature>
<dbReference type="EMBL" id="LDJI01000004">
    <property type="protein sequence ID" value="KRG66006.1"/>
    <property type="molecule type" value="Genomic_DNA"/>
</dbReference>
<feature type="transmembrane region" description="Helical" evidence="7">
    <location>
        <begin position="106"/>
        <end position="124"/>
    </location>
</feature>
<keyword evidence="3" id="KW-1003">Cell membrane</keyword>
<dbReference type="OrthoDB" id="9807111at2"/>
<reference evidence="8 9" key="1">
    <citation type="submission" date="2015-05" db="EMBL/GenBank/DDBJ databases">
        <title>Genome sequencing and analysis of members of genus Stenotrophomonas.</title>
        <authorList>
            <person name="Patil P.P."/>
            <person name="Midha S."/>
            <person name="Patil P.B."/>
        </authorList>
    </citation>
    <scope>NUCLEOTIDE SEQUENCE [LARGE SCALE GENOMIC DNA]</scope>
    <source>
        <strain evidence="8 9">DSM 18929</strain>
    </source>
</reference>
<keyword evidence="5 7" id="KW-1133">Transmembrane helix</keyword>
<feature type="transmembrane region" description="Helical" evidence="7">
    <location>
        <begin position="492"/>
        <end position="511"/>
    </location>
</feature>
<dbReference type="RefSeq" id="WP_057631896.1">
    <property type="nucleotide sequence ID" value="NZ_LDJI01000004.1"/>
</dbReference>
<evidence type="ECO:0000256" key="1">
    <source>
        <dbReference type="ARBA" id="ARBA00004651"/>
    </source>
</evidence>
<dbReference type="PANTHER" id="PTHR30509">
    <property type="entry name" value="P-HYDROXYBENZOIC ACID EFFLUX PUMP SUBUNIT-RELATED"/>
    <property type="match status" value="1"/>
</dbReference>
<feature type="transmembrane region" description="Helical" evidence="7">
    <location>
        <begin position="79"/>
        <end position="100"/>
    </location>
</feature>
<evidence type="ECO:0000256" key="6">
    <source>
        <dbReference type="ARBA" id="ARBA00023136"/>
    </source>
</evidence>
<feature type="transmembrane region" description="Helical" evidence="7">
    <location>
        <begin position="444"/>
        <end position="462"/>
    </location>
</feature>
<evidence type="ECO:0000256" key="2">
    <source>
        <dbReference type="ARBA" id="ARBA00022448"/>
    </source>
</evidence>
<name>A0A0R0CAE4_9GAMM</name>
<evidence type="ECO:0000256" key="7">
    <source>
        <dbReference type="SAM" id="Phobius"/>
    </source>
</evidence>
<dbReference type="Proteomes" id="UP000050864">
    <property type="component" value="Unassembled WGS sequence"/>
</dbReference>
<protein>
    <recommendedName>
        <fullName evidence="10">Fusaric acid resistance protein</fullName>
    </recommendedName>
</protein>
<gene>
    <name evidence="8" type="ORF">ABB26_01995</name>
</gene>
<evidence type="ECO:0008006" key="10">
    <source>
        <dbReference type="Google" id="ProtNLM"/>
    </source>
</evidence>
<evidence type="ECO:0000256" key="4">
    <source>
        <dbReference type="ARBA" id="ARBA00022692"/>
    </source>
</evidence>
<dbReference type="Pfam" id="PF04632">
    <property type="entry name" value="FUSC"/>
    <property type="match status" value="1"/>
</dbReference>
<dbReference type="PANTHER" id="PTHR30509:SF9">
    <property type="entry name" value="MULTIDRUG RESISTANCE PROTEIN MDTO"/>
    <property type="match status" value="1"/>
</dbReference>
<dbReference type="PATRIC" id="fig|405444.3.peg.2808"/>
<keyword evidence="6 7" id="KW-0472">Membrane</keyword>
<evidence type="ECO:0000256" key="3">
    <source>
        <dbReference type="ARBA" id="ARBA00022475"/>
    </source>
</evidence>
<feature type="transmembrane region" description="Helical" evidence="7">
    <location>
        <begin position="160"/>
        <end position="181"/>
    </location>
</feature>
<keyword evidence="9" id="KW-1185">Reference proteome</keyword>
<evidence type="ECO:0000313" key="8">
    <source>
        <dbReference type="EMBL" id="KRG66006.1"/>
    </source>
</evidence>
<dbReference type="AlphaFoldDB" id="A0A0R0CAE4"/>
<dbReference type="InterPro" id="IPR006726">
    <property type="entry name" value="PHBA_efflux_AaeB/fusaric-R"/>
</dbReference>
<dbReference type="GO" id="GO:0005886">
    <property type="term" value="C:plasma membrane"/>
    <property type="evidence" value="ECO:0007669"/>
    <property type="project" value="UniProtKB-SubCell"/>
</dbReference>
<accession>A0A0R0CAE4</accession>
<sequence>MSTVSSTATPNRGAATWFSGFRGFLGGEADAWLFVLRVTLSFFITGWLAMRMQLPQPGTAMLTTVIVMHRQSGMVLAKGFYRVLGTLIGAAAALAVVAMFPQQREPFLLVMALWIGACAAGATLHRNFKSYAFVLAGYTAAIIALPVITTHPGNVFDSAVARITEVMLGLVVSAVISDTVLPVRLRDNLRNAVRNQYANFLEFVREALMGQLPRERMEQQHLSMVRDAIALEDLRSSVIFEDPEARARSLHLLQFNQGFMAASTSFQSLHHLINRLMRQDAPVAAQALLVLYRPLGEALQSSPQELPAEELAARIRQVRLELPARGKALRAEINDAGQAEDFEVGTGLLRRFSQELESYIRARGQLLHRVAPSKGVERVRFVRGNDRAGAMLAFVRTTMTMLLLGAFWAVTDWPMGANVMLLATIFSGLFATAPNAARLTGMVLSGYIAGLLAGYACEFMVLTRMDGYALLVASVLPFFIVGPYLTTRPKLAIIGLGYTMGLVNILAITNPMAFDPQHFFNDALSQVVGLGAAAVGFALLPPAAGSRWLRRRQMAALRALVRLAAQAPLPGLRHHFESMSSDLVHQVVAHTVPGSDDSRSLLAWALAVNETGRALIHLRHDVARQPLSTALHGDVDAAVNALAVFFGQPSRQAWQDADRALRRASDAARADTETPEISRQVLYHLRLVRLAMVDDRSVMAPYIVVSDASKEGVINAD</sequence>
<feature type="transmembrane region" description="Helical" evidence="7">
    <location>
        <begin position="523"/>
        <end position="544"/>
    </location>
</feature>
<evidence type="ECO:0000313" key="9">
    <source>
        <dbReference type="Proteomes" id="UP000050864"/>
    </source>
</evidence>
<organism evidence="8 9">
    <name type="scientific">Stenotrophomonas humi</name>
    <dbReference type="NCBI Taxonomy" id="405444"/>
    <lineage>
        <taxon>Bacteria</taxon>
        <taxon>Pseudomonadati</taxon>
        <taxon>Pseudomonadota</taxon>
        <taxon>Gammaproteobacteria</taxon>
        <taxon>Lysobacterales</taxon>
        <taxon>Lysobacteraceae</taxon>
        <taxon>Stenotrophomonas</taxon>
    </lineage>
</organism>
<dbReference type="GO" id="GO:0022857">
    <property type="term" value="F:transmembrane transporter activity"/>
    <property type="evidence" value="ECO:0007669"/>
    <property type="project" value="InterPro"/>
</dbReference>